<dbReference type="PROSITE" id="PS01128">
    <property type="entry name" value="SHIKIMATE_KINASE"/>
    <property type="match status" value="1"/>
</dbReference>
<evidence type="ECO:0000256" key="8">
    <source>
        <dbReference type="ARBA" id="ARBA00022840"/>
    </source>
</evidence>
<feature type="binding site" evidence="11">
    <location>
        <position position="117"/>
    </location>
    <ligand>
        <name>ATP</name>
        <dbReference type="ChEBI" id="CHEBI:30616"/>
    </ligand>
</feature>
<keyword evidence="11" id="KW-0460">Magnesium</keyword>
<comment type="cofactor">
    <cofactor evidence="11">
        <name>Mg(2+)</name>
        <dbReference type="ChEBI" id="CHEBI:18420"/>
    </cofactor>
    <text evidence="11">Binds 1 Mg(2+) ion per subunit.</text>
</comment>
<keyword evidence="8 11" id="KW-0067">ATP-binding</keyword>
<dbReference type="HAMAP" id="MF_00109">
    <property type="entry name" value="Shikimate_kinase"/>
    <property type="match status" value="1"/>
</dbReference>
<evidence type="ECO:0000256" key="9">
    <source>
        <dbReference type="ARBA" id="ARBA00023141"/>
    </source>
</evidence>
<comment type="caution">
    <text evidence="12">The sequence shown here is derived from an EMBL/GenBank/DDBJ whole genome shotgun (WGS) entry which is preliminary data.</text>
</comment>
<feature type="binding site" evidence="11">
    <location>
        <begin position="11"/>
        <end position="16"/>
    </location>
    <ligand>
        <name>ATP</name>
        <dbReference type="ChEBI" id="CHEBI:30616"/>
    </ligand>
</feature>
<dbReference type="GO" id="GO:0016301">
    <property type="term" value="F:kinase activity"/>
    <property type="evidence" value="ECO:0007669"/>
    <property type="project" value="UniProtKB-KW"/>
</dbReference>
<gene>
    <name evidence="11" type="primary">aroK</name>
    <name evidence="12" type="ORF">OIT44_07235</name>
</gene>
<keyword evidence="11" id="KW-0479">Metal-binding</keyword>
<sequence length="170" mass="18805">MSKLILIGFMGAGKTTTAELLSQQLNVPMLDTDVMIAEETGQTPGEIFSAKGETAFRMLEKNIVQKALQQEGILATGGGVVETTVNRERLYDNPAPVYYLSGGFGQTMERIVDDMDRPILRNSSLSEIGVLWRSRLPKYEAAANVTIHTDGKTPQEIVSEIIEHYEAHYE</sequence>
<keyword evidence="6 11" id="KW-0547">Nucleotide-binding</keyword>
<feature type="binding site" evidence="11">
    <location>
        <position position="57"/>
    </location>
    <ligand>
        <name>substrate</name>
    </ligand>
</feature>
<accession>A0ABT3E7B6</accession>
<evidence type="ECO:0000256" key="7">
    <source>
        <dbReference type="ARBA" id="ARBA00022777"/>
    </source>
</evidence>
<evidence type="ECO:0000256" key="5">
    <source>
        <dbReference type="ARBA" id="ARBA00022679"/>
    </source>
</evidence>
<comment type="function">
    <text evidence="11">Catalyzes the specific phosphorylation of the 3-hydroxyl group of shikimic acid using ATP as a cosubstrate.</text>
</comment>
<dbReference type="InterPro" id="IPR031322">
    <property type="entry name" value="Shikimate/glucono_kinase"/>
</dbReference>
<dbReference type="Pfam" id="PF01202">
    <property type="entry name" value="SKI"/>
    <property type="match status" value="1"/>
</dbReference>
<comment type="caution">
    <text evidence="11">Lacks conserved residue(s) required for the propagation of feature annotation.</text>
</comment>
<feature type="binding site" evidence="11">
    <location>
        <position position="78"/>
    </location>
    <ligand>
        <name>substrate</name>
    </ligand>
</feature>
<comment type="subcellular location">
    <subcellularLocation>
        <location evidence="11">Cytoplasm</location>
    </subcellularLocation>
</comment>
<evidence type="ECO:0000313" key="13">
    <source>
        <dbReference type="Proteomes" id="UP001526225"/>
    </source>
</evidence>
<dbReference type="PANTHER" id="PTHR21087:SF16">
    <property type="entry name" value="SHIKIMATE KINASE 1, CHLOROPLASTIC"/>
    <property type="match status" value="1"/>
</dbReference>
<dbReference type="EC" id="2.7.1.71" evidence="3 11"/>
<dbReference type="RefSeq" id="WP_213408587.1">
    <property type="nucleotide sequence ID" value="NZ_CP074441.1"/>
</dbReference>
<comment type="subunit">
    <text evidence="11">Monomer.</text>
</comment>
<keyword evidence="4 11" id="KW-0028">Amino-acid biosynthesis</keyword>
<dbReference type="EMBL" id="JAOZFE010000012">
    <property type="protein sequence ID" value="MCW0953842.1"/>
    <property type="molecule type" value="Genomic_DNA"/>
</dbReference>
<dbReference type="PANTHER" id="PTHR21087">
    <property type="entry name" value="SHIKIMATE KINASE"/>
    <property type="match status" value="1"/>
</dbReference>
<comment type="pathway">
    <text evidence="1 11">Metabolic intermediate biosynthesis; chorismate biosynthesis; chorismate from D-erythrose 4-phosphate and phosphoenolpyruvate: step 5/7.</text>
</comment>
<evidence type="ECO:0000256" key="10">
    <source>
        <dbReference type="ARBA" id="ARBA00048567"/>
    </source>
</evidence>
<evidence type="ECO:0000256" key="11">
    <source>
        <dbReference type="HAMAP-Rule" id="MF_00109"/>
    </source>
</evidence>
<feature type="binding site" evidence="11">
    <location>
        <position position="33"/>
    </location>
    <ligand>
        <name>substrate</name>
    </ligand>
</feature>
<evidence type="ECO:0000256" key="4">
    <source>
        <dbReference type="ARBA" id="ARBA00022605"/>
    </source>
</evidence>
<dbReference type="Gene3D" id="3.40.50.300">
    <property type="entry name" value="P-loop containing nucleotide triphosphate hydrolases"/>
    <property type="match status" value="1"/>
</dbReference>
<evidence type="ECO:0000256" key="1">
    <source>
        <dbReference type="ARBA" id="ARBA00004842"/>
    </source>
</evidence>
<keyword evidence="9 11" id="KW-0057">Aromatic amino acid biosynthesis</keyword>
<dbReference type="SUPFAM" id="SSF52540">
    <property type="entry name" value="P-loop containing nucleoside triphosphate hydrolases"/>
    <property type="match status" value="1"/>
</dbReference>
<reference evidence="12 13" key="1">
    <citation type="submission" date="2022-10" db="EMBL/GenBank/DDBJ databases">
        <title>Weissella fermenti sp. nov., isolated from fermented cabbage.</title>
        <authorList>
            <person name="Lee J.K."/>
            <person name="Baek J.H."/>
            <person name="Choi D.G."/>
            <person name="Kim J.M."/>
            <person name="Jeon C.O."/>
        </authorList>
    </citation>
    <scope>NUCLEOTIDE SEQUENCE [LARGE SCALE GENOMIC DNA]</scope>
    <source>
        <strain evidence="12 13">KACC 18534</strain>
    </source>
</reference>
<dbReference type="InterPro" id="IPR027417">
    <property type="entry name" value="P-loop_NTPase"/>
</dbReference>
<dbReference type="PRINTS" id="PR01100">
    <property type="entry name" value="SHIKIMTKNASE"/>
</dbReference>
<feature type="binding site" evidence="11">
    <location>
        <position position="15"/>
    </location>
    <ligand>
        <name>Mg(2+)</name>
        <dbReference type="ChEBI" id="CHEBI:18420"/>
    </ligand>
</feature>
<dbReference type="Proteomes" id="UP001526225">
    <property type="component" value="Unassembled WGS sequence"/>
</dbReference>
<name>A0ABT3E7B6_9LACO</name>
<dbReference type="CDD" id="cd00464">
    <property type="entry name" value="SK"/>
    <property type="match status" value="1"/>
</dbReference>
<protein>
    <recommendedName>
        <fullName evidence="3 11">Shikimate kinase</fullName>
        <shortName evidence="11">SK</shortName>
        <ecNumber evidence="3 11">2.7.1.71</ecNumber>
    </recommendedName>
</protein>
<keyword evidence="13" id="KW-1185">Reference proteome</keyword>
<keyword evidence="5 11" id="KW-0808">Transferase</keyword>
<comment type="similarity">
    <text evidence="2 11">Belongs to the shikimate kinase family.</text>
</comment>
<evidence type="ECO:0000256" key="2">
    <source>
        <dbReference type="ARBA" id="ARBA00006997"/>
    </source>
</evidence>
<dbReference type="InterPro" id="IPR000623">
    <property type="entry name" value="Shikimate_kinase/TSH1"/>
</dbReference>
<feature type="binding site" evidence="11">
    <location>
        <position position="135"/>
    </location>
    <ligand>
        <name>substrate</name>
    </ligand>
</feature>
<evidence type="ECO:0000256" key="3">
    <source>
        <dbReference type="ARBA" id="ARBA00012154"/>
    </source>
</evidence>
<keyword evidence="11" id="KW-0963">Cytoplasm</keyword>
<evidence type="ECO:0000256" key="6">
    <source>
        <dbReference type="ARBA" id="ARBA00022741"/>
    </source>
</evidence>
<evidence type="ECO:0000313" key="12">
    <source>
        <dbReference type="EMBL" id="MCW0953842.1"/>
    </source>
</evidence>
<proteinExistence type="inferred from homology"/>
<keyword evidence="7 11" id="KW-0418">Kinase</keyword>
<comment type="catalytic activity">
    <reaction evidence="10 11">
        <text>shikimate + ATP = 3-phosphoshikimate + ADP + H(+)</text>
        <dbReference type="Rhea" id="RHEA:13121"/>
        <dbReference type="ChEBI" id="CHEBI:15378"/>
        <dbReference type="ChEBI" id="CHEBI:30616"/>
        <dbReference type="ChEBI" id="CHEBI:36208"/>
        <dbReference type="ChEBI" id="CHEBI:145989"/>
        <dbReference type="ChEBI" id="CHEBI:456216"/>
        <dbReference type="EC" id="2.7.1.71"/>
    </reaction>
</comment>
<dbReference type="InterPro" id="IPR023000">
    <property type="entry name" value="Shikimate_kinase_CS"/>
</dbReference>
<organism evidence="12 13">
    <name type="scientific">Weissella ceti</name>
    <dbReference type="NCBI Taxonomy" id="759620"/>
    <lineage>
        <taxon>Bacteria</taxon>
        <taxon>Bacillati</taxon>
        <taxon>Bacillota</taxon>
        <taxon>Bacilli</taxon>
        <taxon>Lactobacillales</taxon>
        <taxon>Lactobacillaceae</taxon>
        <taxon>Weissella</taxon>
    </lineage>
</organism>